<evidence type="ECO:0000313" key="4">
    <source>
        <dbReference type="Proteomes" id="UP001058267"/>
    </source>
</evidence>
<evidence type="ECO:0000259" key="2">
    <source>
        <dbReference type="Pfam" id="PF16249"/>
    </source>
</evidence>
<proteinExistence type="predicted"/>
<feature type="domain" description="DUF4906" evidence="2">
    <location>
        <begin position="210"/>
        <end position="281"/>
    </location>
</feature>
<organism evidence="3 4">
    <name type="scientific">Alistipes senegalensis JC50</name>
    <dbReference type="NCBI Taxonomy" id="1033732"/>
    <lineage>
        <taxon>Bacteria</taxon>
        <taxon>Pseudomonadati</taxon>
        <taxon>Bacteroidota</taxon>
        <taxon>Bacteroidia</taxon>
        <taxon>Bacteroidales</taxon>
        <taxon>Rikenellaceae</taxon>
        <taxon>Alistipes</taxon>
    </lineage>
</organism>
<keyword evidence="4" id="KW-1185">Reference proteome</keyword>
<feature type="signal peptide" evidence="1">
    <location>
        <begin position="1"/>
        <end position="20"/>
    </location>
</feature>
<keyword evidence="1" id="KW-0732">Signal</keyword>
<dbReference type="PROSITE" id="PS51257">
    <property type="entry name" value="PROKAR_LIPOPROTEIN"/>
    <property type="match status" value="1"/>
</dbReference>
<dbReference type="RefSeq" id="WP_083871038.1">
    <property type="nucleotide sequence ID" value="NZ_CP102252.1"/>
</dbReference>
<dbReference type="Proteomes" id="UP001058267">
    <property type="component" value="Chromosome"/>
</dbReference>
<dbReference type="EMBL" id="CP102252">
    <property type="protein sequence ID" value="UWN64445.1"/>
    <property type="molecule type" value="Genomic_DNA"/>
</dbReference>
<sequence length="611" mass="68282">MKKILLFIIPLLAMMSSCIKDEMAECPSCKDKVRFSLQVREEGVQYVTRATDERTVRDVNLFLYDPRGALPDRQFYVESGTVECSVLPGRYEAYAVVNVHRDMGAMSQERLLESKISSATSYETLPMSGRTTLTVEDRMSDPVITVRRAVAKVVCNIAIESSVVYTLKLQSVQLINAAASTKLFAEEEAGDMFVVEQPLQMSSLEGRKATRTFYLFENCRGEVPSITTQQQKCAANAPQGATYVRIKARKDGLQMTYDVYLGENNTSNFDVRRNTVQTLDIRIKGDNEIDARIHSFEVKISDDLPDAEFGRTADRCIYATGKRLSIAVMDREKAGDLSAKIRLVAGVSGALQIGGHSVTSDITVPLGGSSDVYEIPIAYDPGTVYTTENSRLIYEVTVSNTDGYSYTKTFTRDFYNMLTVYTYWSGRDNTAGRLEDVTAVGEIKTWTGPAFYTRLLSLEDGPTMPVVANDGFAFKGWYADSGLTRKVSDANPYQHPMTSYYDTLYTEFVKEWVYIYTKLDEVLLVSNTGFRIDRDKQAFIVAPGSRCSISGKIGLLVTTWWDNPESSLVRRVVSTKNPYDFTATANRTLIPGYDAVSKDEMKNNRTPTSTD</sequence>
<feature type="chain" id="PRO_5045150337" evidence="1">
    <location>
        <begin position="21"/>
        <end position="611"/>
    </location>
</feature>
<accession>A0ABY5V4B3</accession>
<name>A0ABY5V4B3_9BACT</name>
<protein>
    <submittedName>
        <fullName evidence="3">DUF4906 domain-containing protein</fullName>
    </submittedName>
</protein>
<gene>
    <name evidence="3" type="ORF">NQ519_11860</name>
</gene>
<reference evidence="3" key="1">
    <citation type="journal article" date="2022" name="Cell">
        <title>Design, construction, and in vivo augmentation of a complex gut microbiome.</title>
        <authorList>
            <person name="Cheng A.G."/>
            <person name="Ho P.Y."/>
            <person name="Aranda-Diaz A."/>
            <person name="Jain S."/>
            <person name="Yu F.B."/>
            <person name="Meng X."/>
            <person name="Wang M."/>
            <person name="Iakiviak M."/>
            <person name="Nagashima K."/>
            <person name="Zhao A."/>
            <person name="Murugkar P."/>
            <person name="Patil A."/>
            <person name="Atabakhsh K."/>
            <person name="Weakley A."/>
            <person name="Yan J."/>
            <person name="Brumbaugh A.R."/>
            <person name="Higginbottom S."/>
            <person name="Dimas A."/>
            <person name="Shiver A.L."/>
            <person name="Deutschbauer A."/>
            <person name="Neff N."/>
            <person name="Sonnenburg J.L."/>
            <person name="Huang K.C."/>
            <person name="Fischbach M.A."/>
        </authorList>
    </citation>
    <scope>NUCLEOTIDE SEQUENCE</scope>
    <source>
        <strain evidence="3">JC50</strain>
    </source>
</reference>
<dbReference type="Pfam" id="PF16249">
    <property type="entry name" value="DUF4906"/>
    <property type="match status" value="1"/>
</dbReference>
<evidence type="ECO:0000256" key="1">
    <source>
        <dbReference type="SAM" id="SignalP"/>
    </source>
</evidence>
<dbReference type="InterPro" id="IPR032594">
    <property type="entry name" value="DUF4906"/>
</dbReference>
<evidence type="ECO:0000313" key="3">
    <source>
        <dbReference type="EMBL" id="UWN64445.1"/>
    </source>
</evidence>